<dbReference type="Proteomes" id="UP000650424">
    <property type="component" value="Unassembled WGS sequence"/>
</dbReference>
<dbReference type="PANTHER" id="PTHR47183:SF1">
    <property type="entry name" value="GLUCOSE-1-PHOSPHATE CYTIDYLYLTRANSFERASE"/>
    <property type="match status" value="1"/>
</dbReference>
<evidence type="ECO:0000313" key="3">
    <source>
        <dbReference type="Proteomes" id="UP000650424"/>
    </source>
</evidence>
<dbReference type="PANTHER" id="PTHR47183">
    <property type="entry name" value="GLUCOSE-1-PHOSPHATE CYTIDYLYLTRANSFERASE-RELATED"/>
    <property type="match status" value="1"/>
</dbReference>
<reference evidence="2 3" key="1">
    <citation type="submission" date="2020-08" db="EMBL/GenBank/DDBJ databases">
        <title>Novel species isolated from subtropical streams in China.</title>
        <authorList>
            <person name="Lu H."/>
        </authorList>
    </citation>
    <scope>NUCLEOTIDE SEQUENCE [LARGE SCALE GENOMIC DNA]</scope>
    <source>
        <strain evidence="2 3">CY18W</strain>
    </source>
</reference>
<organism evidence="2 3">
    <name type="scientific">Undibacterium hunanense</name>
    <dbReference type="NCBI Taxonomy" id="2762292"/>
    <lineage>
        <taxon>Bacteria</taxon>
        <taxon>Pseudomonadati</taxon>
        <taxon>Pseudomonadota</taxon>
        <taxon>Betaproteobacteria</taxon>
        <taxon>Burkholderiales</taxon>
        <taxon>Oxalobacteraceae</taxon>
        <taxon>Undibacterium</taxon>
    </lineage>
</organism>
<protein>
    <recommendedName>
        <fullName evidence="1">Nucleotidyl transferase domain-containing protein</fullName>
    </recommendedName>
</protein>
<name>A0ABR6ZQ35_9BURK</name>
<evidence type="ECO:0000259" key="1">
    <source>
        <dbReference type="Pfam" id="PF00483"/>
    </source>
</evidence>
<gene>
    <name evidence="2" type="ORF">H8L32_10930</name>
</gene>
<dbReference type="InterPro" id="IPR005835">
    <property type="entry name" value="NTP_transferase_dom"/>
</dbReference>
<dbReference type="EMBL" id="JACOGF010000004">
    <property type="protein sequence ID" value="MBC3917990.1"/>
    <property type="molecule type" value="Genomic_DNA"/>
</dbReference>
<dbReference type="SUPFAM" id="SSF53448">
    <property type="entry name" value="Nucleotide-diphospho-sugar transferases"/>
    <property type="match status" value="1"/>
</dbReference>
<evidence type="ECO:0000313" key="2">
    <source>
        <dbReference type="EMBL" id="MBC3917990.1"/>
    </source>
</evidence>
<dbReference type="RefSeq" id="WP_186947214.1">
    <property type="nucleotide sequence ID" value="NZ_JACOGF010000004.1"/>
</dbReference>
<sequence length="267" mass="29728">MNKSINEFAGIPVVILCGGKGVLLDDQQTVRLNKGLVNIKGKPLFWWVMLHYALHGASDFILAAGVQYEQFSQFLKNSEATQEIEDRFCYELKIGKNICRVRIVVTAPDDTTAARLLACQSFLKQKQQFALTYSDTLSDVDLTEEIRLHKRQNLVATMVATKLPVRFRILGIRTGETLVRAFASRPVIEAANINGGYYIFSHRIWEAGFGLSDQLALENQPLDLLAAAGQLNSFAHNGGWQTCDAERDITELSRLASYLETAAQASD</sequence>
<keyword evidence="3" id="KW-1185">Reference proteome</keyword>
<dbReference type="Pfam" id="PF00483">
    <property type="entry name" value="NTP_transferase"/>
    <property type="match status" value="1"/>
</dbReference>
<dbReference type="InterPro" id="IPR013446">
    <property type="entry name" value="G1P_cyt_trans-like"/>
</dbReference>
<proteinExistence type="predicted"/>
<dbReference type="InterPro" id="IPR029044">
    <property type="entry name" value="Nucleotide-diphossugar_trans"/>
</dbReference>
<dbReference type="Gene3D" id="3.90.550.10">
    <property type="entry name" value="Spore Coat Polysaccharide Biosynthesis Protein SpsA, Chain A"/>
    <property type="match status" value="1"/>
</dbReference>
<comment type="caution">
    <text evidence="2">The sequence shown here is derived from an EMBL/GenBank/DDBJ whole genome shotgun (WGS) entry which is preliminary data.</text>
</comment>
<accession>A0ABR6ZQ35</accession>
<feature type="domain" description="Nucleotidyl transferase" evidence="1">
    <location>
        <begin position="14"/>
        <end position="206"/>
    </location>
</feature>